<dbReference type="EMBL" id="ML210151">
    <property type="protein sequence ID" value="TFK29130.1"/>
    <property type="molecule type" value="Genomic_DNA"/>
</dbReference>
<organism evidence="2 3">
    <name type="scientific">Coprinopsis marcescibilis</name>
    <name type="common">Agaric fungus</name>
    <name type="synonym">Psathyrella marcescibilis</name>
    <dbReference type="NCBI Taxonomy" id="230819"/>
    <lineage>
        <taxon>Eukaryota</taxon>
        <taxon>Fungi</taxon>
        <taxon>Dikarya</taxon>
        <taxon>Basidiomycota</taxon>
        <taxon>Agaricomycotina</taxon>
        <taxon>Agaricomycetes</taxon>
        <taxon>Agaricomycetidae</taxon>
        <taxon>Agaricales</taxon>
        <taxon>Agaricineae</taxon>
        <taxon>Psathyrellaceae</taxon>
        <taxon>Coprinopsis</taxon>
    </lineage>
</organism>
<evidence type="ECO:0000313" key="2">
    <source>
        <dbReference type="EMBL" id="TFK29130.1"/>
    </source>
</evidence>
<evidence type="ECO:0008006" key="4">
    <source>
        <dbReference type="Google" id="ProtNLM"/>
    </source>
</evidence>
<proteinExistence type="predicted"/>
<protein>
    <recommendedName>
        <fullName evidence="4">F-box domain-containing protein</fullName>
    </recommendedName>
</protein>
<sequence>MSSLLETVPYDVLTQVAFHTAAGSIFGPPSSLPSLLLTSRTLYRELNPKACPQLYARLFDRQFDSPTLFTWDSCPATSTTLSDEYIARQRLLRRSRMATWSDESLLRDMRCALRMVIESDGTNEVSLAVDRFPEQLLCLAETYLSDNGENDSRELKCLIIWLLSLTISRGDITKISPERQGSLCFLLKPFTVEAASVDVQTVWFSELATFYRDSIAPSRPSNLGQVNELPSILFGSPLHLSVLQPCFPAITVICALKEATPILAPPTLPETRAIAVANQLTGPTQEDLHEFNNRLTPLFADPVPREHSSTSFTLPGRCRSHDPEFYGLFGLEDENVTGGSRTYRSADTFSGLWKGCWLLESNDEGIDFELRRPMEVSIRSYHCFSAVSDVPQLLSEDPLDMTVFPYHVSSESHDDFERLLEQHHYFEESESVGESEQLQRVEETSEGGSDPQDSRGNSRHIVDTILFGETTNDHDQAWQGYRYTGRAHADGLVILKREPKNRAEEYLGIAVFQGRLRFGGSLVGSWRGSTAQQQGIFTLVKASRT</sequence>
<evidence type="ECO:0000256" key="1">
    <source>
        <dbReference type="SAM" id="MobiDB-lite"/>
    </source>
</evidence>
<dbReference type="Proteomes" id="UP000307440">
    <property type="component" value="Unassembled WGS sequence"/>
</dbReference>
<reference evidence="2 3" key="1">
    <citation type="journal article" date="2019" name="Nat. Ecol. Evol.">
        <title>Megaphylogeny resolves global patterns of mushroom evolution.</title>
        <authorList>
            <person name="Varga T."/>
            <person name="Krizsan K."/>
            <person name="Foldi C."/>
            <person name="Dima B."/>
            <person name="Sanchez-Garcia M."/>
            <person name="Sanchez-Ramirez S."/>
            <person name="Szollosi G.J."/>
            <person name="Szarkandi J.G."/>
            <person name="Papp V."/>
            <person name="Albert L."/>
            <person name="Andreopoulos W."/>
            <person name="Angelini C."/>
            <person name="Antonin V."/>
            <person name="Barry K.W."/>
            <person name="Bougher N.L."/>
            <person name="Buchanan P."/>
            <person name="Buyck B."/>
            <person name="Bense V."/>
            <person name="Catcheside P."/>
            <person name="Chovatia M."/>
            <person name="Cooper J."/>
            <person name="Damon W."/>
            <person name="Desjardin D."/>
            <person name="Finy P."/>
            <person name="Geml J."/>
            <person name="Haridas S."/>
            <person name="Hughes K."/>
            <person name="Justo A."/>
            <person name="Karasinski D."/>
            <person name="Kautmanova I."/>
            <person name="Kiss B."/>
            <person name="Kocsube S."/>
            <person name="Kotiranta H."/>
            <person name="LaButti K.M."/>
            <person name="Lechner B.E."/>
            <person name="Liimatainen K."/>
            <person name="Lipzen A."/>
            <person name="Lukacs Z."/>
            <person name="Mihaltcheva S."/>
            <person name="Morgado L.N."/>
            <person name="Niskanen T."/>
            <person name="Noordeloos M.E."/>
            <person name="Ohm R.A."/>
            <person name="Ortiz-Santana B."/>
            <person name="Ovrebo C."/>
            <person name="Racz N."/>
            <person name="Riley R."/>
            <person name="Savchenko A."/>
            <person name="Shiryaev A."/>
            <person name="Soop K."/>
            <person name="Spirin V."/>
            <person name="Szebenyi C."/>
            <person name="Tomsovsky M."/>
            <person name="Tulloss R.E."/>
            <person name="Uehling J."/>
            <person name="Grigoriev I.V."/>
            <person name="Vagvolgyi C."/>
            <person name="Papp T."/>
            <person name="Martin F.M."/>
            <person name="Miettinen O."/>
            <person name="Hibbett D.S."/>
            <person name="Nagy L.G."/>
        </authorList>
    </citation>
    <scope>NUCLEOTIDE SEQUENCE [LARGE SCALE GENOMIC DNA]</scope>
    <source>
        <strain evidence="2 3">CBS 121175</strain>
    </source>
</reference>
<feature type="region of interest" description="Disordered" evidence="1">
    <location>
        <begin position="427"/>
        <end position="458"/>
    </location>
</feature>
<gene>
    <name evidence="2" type="ORF">FA15DRAFT_664445</name>
</gene>
<keyword evidence="3" id="KW-1185">Reference proteome</keyword>
<name>A0A5C3L8N9_COPMA</name>
<dbReference type="OrthoDB" id="3007819at2759"/>
<dbReference type="AlphaFoldDB" id="A0A5C3L8N9"/>
<accession>A0A5C3L8N9</accession>
<evidence type="ECO:0000313" key="3">
    <source>
        <dbReference type="Proteomes" id="UP000307440"/>
    </source>
</evidence>